<evidence type="ECO:0000256" key="1">
    <source>
        <dbReference type="ARBA" id="ARBA00004141"/>
    </source>
</evidence>
<keyword evidence="7 9" id="KW-0924">Ammonia transport</keyword>
<proteinExistence type="inferred from homology"/>
<dbReference type="NCBIfam" id="TIGR00836">
    <property type="entry name" value="amt"/>
    <property type="match status" value="1"/>
</dbReference>
<evidence type="ECO:0000256" key="2">
    <source>
        <dbReference type="ARBA" id="ARBA00005887"/>
    </source>
</evidence>
<dbReference type="PANTHER" id="PTHR43029:SF10">
    <property type="entry name" value="AMMONIUM TRANSPORTER MEP2"/>
    <property type="match status" value="1"/>
</dbReference>
<evidence type="ECO:0000256" key="3">
    <source>
        <dbReference type="ARBA" id="ARBA00022448"/>
    </source>
</evidence>
<dbReference type="InterPro" id="IPR029020">
    <property type="entry name" value="Ammonium/urea_transptr"/>
</dbReference>
<evidence type="ECO:0000256" key="8">
    <source>
        <dbReference type="ARBA" id="ARBA00050025"/>
    </source>
</evidence>
<feature type="transmembrane region" description="Helical" evidence="9">
    <location>
        <begin position="386"/>
        <end position="405"/>
    </location>
</feature>
<feature type="transmembrane region" description="Helical" evidence="9">
    <location>
        <begin position="44"/>
        <end position="66"/>
    </location>
</feature>
<evidence type="ECO:0000256" key="7">
    <source>
        <dbReference type="ARBA" id="ARBA00023177"/>
    </source>
</evidence>
<feature type="transmembrane region" description="Helical" evidence="9">
    <location>
        <begin position="134"/>
        <end position="155"/>
    </location>
</feature>
<evidence type="ECO:0000256" key="5">
    <source>
        <dbReference type="ARBA" id="ARBA00022989"/>
    </source>
</evidence>
<keyword evidence="5 9" id="KW-1133">Transmembrane helix</keyword>
<keyword evidence="6 9" id="KW-0472">Membrane</keyword>
<dbReference type="STRING" id="585506.HMPREF0877_1581"/>
<feature type="domain" description="Ammonium transporter AmtB-like" evidence="10">
    <location>
        <begin position="45"/>
        <end position="430"/>
    </location>
</feature>
<evidence type="ECO:0000259" key="10">
    <source>
        <dbReference type="Pfam" id="PF00909"/>
    </source>
</evidence>
<dbReference type="AlphaFoldDB" id="C5RC85"/>
<dbReference type="PROSITE" id="PS01219">
    <property type="entry name" value="AMMONIUM_TRANSP"/>
    <property type="match status" value="1"/>
</dbReference>
<feature type="transmembrane region" description="Helical" evidence="9">
    <location>
        <begin position="230"/>
        <end position="248"/>
    </location>
</feature>
<dbReference type="Pfam" id="PF00909">
    <property type="entry name" value="Ammonium_transp"/>
    <property type="match status" value="1"/>
</dbReference>
<sequence>MTICLDHQMLALLTQFITFAGYVLILMLSYFKKAQVRKMNGADVAWVLVSAGLVWLMVPGLALFYGGLAETRTTVNTLAMVMIAIAVGGVVWFTVGYSLAFSGSGHIIGNLDAAFLHNVSMTKSTRGLGISDGLFALFQGMFPMITMAIIAGSVVGRMNFKAFILFLTAWMLLVYVPLAHMIWGGGILAQHGALDFAGGDVVHISSGVSGLVLALMIGKRRVNTDTSGNNLLATVIGGGLLWFGWFGFNAGSALAADGVAIVAFTNTNIAAAFAMLTWVILDFILFKRVRISGAISGGVAGLVVITPAAGFVQPASAMIMGIIVAIGAYFATTVIKYRLGYDDTLDAFGLHGVGGVIGGILTGVFASKPLAGTSVSWQLMGTQLGAILVTIVLVVVLTFIIAKVVNLITPLRVDEAVEEDGLDYDLHGEVNA</sequence>
<dbReference type="InterPro" id="IPR001905">
    <property type="entry name" value="Ammonium_transpt"/>
</dbReference>
<feature type="transmembrane region" description="Helical" evidence="9">
    <location>
        <begin position="78"/>
        <end position="100"/>
    </location>
</feature>
<feature type="transmembrane region" description="Helical" evidence="9">
    <location>
        <begin position="317"/>
        <end position="335"/>
    </location>
</feature>
<organism evidence="11 12">
    <name type="scientific">Weissella paramesenteroides ATCC 33313</name>
    <dbReference type="NCBI Taxonomy" id="585506"/>
    <lineage>
        <taxon>Bacteria</taxon>
        <taxon>Bacillati</taxon>
        <taxon>Bacillota</taxon>
        <taxon>Bacilli</taxon>
        <taxon>Lactobacillales</taxon>
        <taxon>Lactobacillaceae</taxon>
        <taxon>Weissella</taxon>
    </lineage>
</organism>
<feature type="transmembrane region" description="Helical" evidence="9">
    <location>
        <begin position="293"/>
        <end position="311"/>
    </location>
</feature>
<evidence type="ECO:0000256" key="6">
    <source>
        <dbReference type="ARBA" id="ARBA00023136"/>
    </source>
</evidence>
<name>C5RC85_WEIPA</name>
<dbReference type="InterPro" id="IPR018047">
    <property type="entry name" value="Ammonium_transpt_CS"/>
</dbReference>
<gene>
    <name evidence="11" type="primary">amt</name>
    <name evidence="11" type="ORF">HMPREF0877_1581</name>
</gene>
<evidence type="ECO:0000256" key="9">
    <source>
        <dbReference type="RuleBase" id="RU362002"/>
    </source>
</evidence>
<dbReference type="Proteomes" id="UP000004528">
    <property type="component" value="Unassembled WGS sequence"/>
</dbReference>
<feature type="transmembrane region" description="Helical" evidence="9">
    <location>
        <begin position="162"/>
        <end position="189"/>
    </location>
</feature>
<feature type="transmembrane region" description="Helical" evidence="9">
    <location>
        <begin position="12"/>
        <end position="32"/>
    </location>
</feature>
<dbReference type="GO" id="GO:0005886">
    <property type="term" value="C:plasma membrane"/>
    <property type="evidence" value="ECO:0007669"/>
    <property type="project" value="UniProtKB-SubCell"/>
</dbReference>
<accession>C5RC85</accession>
<protein>
    <recommendedName>
        <fullName evidence="8 9">Ammonium transporter</fullName>
    </recommendedName>
</protein>
<dbReference type="InterPro" id="IPR024041">
    <property type="entry name" value="NH4_transpt_AmtB-like_dom"/>
</dbReference>
<keyword evidence="3 9" id="KW-0813">Transport</keyword>
<reference evidence="11 12" key="1">
    <citation type="submission" date="2009-04" db="EMBL/GenBank/DDBJ databases">
        <authorList>
            <person name="Qin X."/>
            <person name="Bachman B."/>
            <person name="Battles P."/>
            <person name="Bell A."/>
            <person name="Bess C."/>
            <person name="Bickham C."/>
            <person name="Chaboub L."/>
            <person name="Chen D."/>
            <person name="Coyle M."/>
            <person name="Deiros D.R."/>
            <person name="Dinh H."/>
            <person name="Forbes L."/>
            <person name="Fowler G."/>
            <person name="Francisco L."/>
            <person name="Fu Q."/>
            <person name="Gubbala S."/>
            <person name="Hale W."/>
            <person name="Han Y."/>
            <person name="Hemphill L."/>
            <person name="Highlander S.K."/>
            <person name="Hirani K."/>
            <person name="Hogues M."/>
            <person name="Jackson L."/>
            <person name="Jakkamsetti A."/>
            <person name="Javaid M."/>
            <person name="Jiang H."/>
            <person name="Korchina V."/>
            <person name="Kovar C."/>
            <person name="Lara F."/>
            <person name="Lee S."/>
            <person name="Mata R."/>
            <person name="Mathew T."/>
            <person name="Moen C."/>
            <person name="Morales K."/>
            <person name="Munidasa M."/>
            <person name="Nazareth L."/>
            <person name="Ngo R."/>
            <person name="Nguyen L."/>
            <person name="Okwuonu G."/>
            <person name="Ongeri F."/>
            <person name="Patil S."/>
            <person name="Petrosino J."/>
            <person name="Pham C."/>
            <person name="Pham P."/>
            <person name="Pu L.-L."/>
            <person name="Puazo M."/>
            <person name="Raj R."/>
            <person name="Reid J."/>
            <person name="Rouhana J."/>
            <person name="Saada N."/>
            <person name="Shang Y."/>
            <person name="Simmons D."/>
            <person name="Thornton R."/>
            <person name="Warren J."/>
            <person name="Weissenberger G."/>
            <person name="Zhang J."/>
            <person name="Zhang L."/>
            <person name="Zhou C."/>
            <person name="Zhu D."/>
            <person name="Muzny D."/>
            <person name="Worley K."/>
            <person name="Gibbs R."/>
        </authorList>
    </citation>
    <scope>NUCLEOTIDE SEQUENCE [LARGE SCALE GENOMIC DNA]</scope>
    <source>
        <strain evidence="11 12">ATCC 33313</strain>
    </source>
</reference>
<dbReference type="EMBL" id="ACKU01000031">
    <property type="protein sequence ID" value="EER74222.1"/>
    <property type="molecule type" value="Genomic_DNA"/>
</dbReference>
<dbReference type="SUPFAM" id="SSF111352">
    <property type="entry name" value="Ammonium transporter"/>
    <property type="match status" value="1"/>
</dbReference>
<dbReference type="Gene3D" id="1.10.3430.10">
    <property type="entry name" value="Ammonium transporter AmtB like domains"/>
    <property type="match status" value="1"/>
</dbReference>
<feature type="transmembrane region" description="Helical" evidence="9">
    <location>
        <begin position="347"/>
        <end position="366"/>
    </location>
</feature>
<comment type="similarity">
    <text evidence="2 9">Belongs to the ammonia transporter channel (TC 1.A.11.2) family.</text>
</comment>
<dbReference type="HOGENOM" id="CLU_000445_33_0_9"/>
<feature type="transmembrane region" description="Helical" evidence="9">
    <location>
        <begin position="201"/>
        <end position="218"/>
    </location>
</feature>
<evidence type="ECO:0000313" key="11">
    <source>
        <dbReference type="EMBL" id="EER74222.1"/>
    </source>
</evidence>
<dbReference type="eggNOG" id="COG0004">
    <property type="taxonomic scope" value="Bacteria"/>
</dbReference>
<dbReference type="GO" id="GO:0008519">
    <property type="term" value="F:ammonium channel activity"/>
    <property type="evidence" value="ECO:0007669"/>
    <property type="project" value="InterPro"/>
</dbReference>
<evidence type="ECO:0000256" key="4">
    <source>
        <dbReference type="ARBA" id="ARBA00022692"/>
    </source>
</evidence>
<feature type="transmembrane region" description="Helical" evidence="9">
    <location>
        <begin position="260"/>
        <end position="281"/>
    </location>
</feature>
<comment type="caution">
    <text evidence="11">The sequence shown here is derived from an EMBL/GenBank/DDBJ whole genome shotgun (WGS) entry which is preliminary data.</text>
</comment>
<evidence type="ECO:0000313" key="12">
    <source>
        <dbReference type="Proteomes" id="UP000004528"/>
    </source>
</evidence>
<keyword evidence="12" id="KW-1185">Reference proteome</keyword>
<keyword evidence="4 9" id="KW-0812">Transmembrane</keyword>
<dbReference type="PANTHER" id="PTHR43029">
    <property type="entry name" value="AMMONIUM TRANSPORTER MEP2"/>
    <property type="match status" value="1"/>
</dbReference>
<comment type="subcellular location">
    <subcellularLocation>
        <location evidence="9">Cell membrane</location>
        <topology evidence="9">Multi-pass membrane protein</topology>
    </subcellularLocation>
    <subcellularLocation>
        <location evidence="1">Membrane</location>
        <topology evidence="1">Multi-pass membrane protein</topology>
    </subcellularLocation>
</comment>